<dbReference type="PANTHER" id="PTHR11915">
    <property type="entry name" value="SPECTRIN/FILAMIN RELATED CYTOSKELETAL PROTEIN"/>
    <property type="match status" value="1"/>
</dbReference>
<reference evidence="1 2" key="2">
    <citation type="submission" date="2018-11" db="EMBL/GenBank/DDBJ databases">
        <authorList>
            <consortium name="Pathogen Informatics"/>
        </authorList>
    </citation>
    <scope>NUCLEOTIDE SEQUENCE [LARGE SCALE GENOMIC DNA]</scope>
</reference>
<dbReference type="Proteomes" id="UP000267096">
    <property type="component" value="Unassembled WGS sequence"/>
</dbReference>
<name>A0A0M3JNZ2_ANISI</name>
<evidence type="ECO:0000313" key="3">
    <source>
        <dbReference type="WBParaSite" id="ASIM_0000938401-mRNA-1"/>
    </source>
</evidence>
<dbReference type="SUPFAM" id="SSF46966">
    <property type="entry name" value="Spectrin repeat"/>
    <property type="match status" value="1"/>
</dbReference>
<proteinExistence type="predicted"/>
<dbReference type="Gene3D" id="1.20.58.60">
    <property type="match status" value="1"/>
</dbReference>
<dbReference type="WBParaSite" id="ASIM_0000938401-mRNA-1">
    <property type="protein sequence ID" value="ASIM_0000938401-mRNA-1"/>
    <property type="gene ID" value="ASIM_0000938401"/>
</dbReference>
<dbReference type="EMBL" id="UYRR01026804">
    <property type="protein sequence ID" value="VDK36903.1"/>
    <property type="molecule type" value="Genomic_DNA"/>
</dbReference>
<dbReference type="AlphaFoldDB" id="A0A0M3JNZ2"/>
<accession>A0A0M3JNZ2</accession>
<evidence type="ECO:0000313" key="2">
    <source>
        <dbReference type="Proteomes" id="UP000267096"/>
    </source>
</evidence>
<protein>
    <submittedName>
        <fullName evidence="3">Tektin</fullName>
    </submittedName>
</protein>
<organism evidence="3">
    <name type="scientific">Anisakis simplex</name>
    <name type="common">Herring worm</name>
    <dbReference type="NCBI Taxonomy" id="6269"/>
    <lineage>
        <taxon>Eukaryota</taxon>
        <taxon>Metazoa</taxon>
        <taxon>Ecdysozoa</taxon>
        <taxon>Nematoda</taxon>
        <taxon>Chromadorea</taxon>
        <taxon>Rhabditida</taxon>
        <taxon>Spirurina</taxon>
        <taxon>Ascaridomorpha</taxon>
        <taxon>Ascaridoidea</taxon>
        <taxon>Anisakidae</taxon>
        <taxon>Anisakis</taxon>
        <taxon>Anisakis simplex complex</taxon>
    </lineage>
</organism>
<keyword evidence="2" id="KW-1185">Reference proteome</keyword>
<gene>
    <name evidence="1" type="ORF">ASIM_LOCUS9118</name>
</gene>
<evidence type="ECO:0000313" key="1">
    <source>
        <dbReference type="EMBL" id="VDK36903.1"/>
    </source>
</evidence>
<dbReference type="OrthoDB" id="5864192at2759"/>
<reference evidence="3" key="1">
    <citation type="submission" date="2017-02" db="UniProtKB">
        <authorList>
            <consortium name="WormBaseParasite"/>
        </authorList>
    </citation>
    <scope>IDENTIFICATION</scope>
</reference>
<sequence length="78" mass="8949">MAGELSKENYHDSDRIRIRERDILDKWAQLLATLEARRRALMSLSDLMGLLRDIDTLSSEIKELEVSISVAYIPCSLN</sequence>